<dbReference type="RefSeq" id="WP_079566752.1">
    <property type="nucleotide sequence ID" value="NZ_LT670818.1"/>
</dbReference>
<proteinExistence type="predicted"/>
<dbReference type="EMBL" id="LT670818">
    <property type="protein sequence ID" value="SHG58111.1"/>
    <property type="molecule type" value="Genomic_DNA"/>
</dbReference>
<protein>
    <recommendedName>
        <fullName evidence="1">Amidohydrolase-related domain-containing protein</fullName>
    </recommendedName>
</protein>
<feature type="domain" description="Amidohydrolase-related" evidence="1">
    <location>
        <begin position="258"/>
        <end position="459"/>
    </location>
</feature>
<dbReference type="GO" id="GO:0016787">
    <property type="term" value="F:hydrolase activity"/>
    <property type="evidence" value="ECO:0007669"/>
    <property type="project" value="InterPro"/>
</dbReference>
<dbReference type="Proteomes" id="UP000190675">
    <property type="component" value="Chromosome I"/>
</dbReference>
<evidence type="ECO:0000313" key="3">
    <source>
        <dbReference type="Proteomes" id="UP000190675"/>
    </source>
</evidence>
<evidence type="ECO:0000313" key="2">
    <source>
        <dbReference type="EMBL" id="SHG58111.1"/>
    </source>
</evidence>
<dbReference type="OrthoDB" id="7325417at2"/>
<dbReference type="AlphaFoldDB" id="A0A1M5KZD2"/>
<reference evidence="2 3" key="1">
    <citation type="submission" date="2016-11" db="EMBL/GenBank/DDBJ databases">
        <authorList>
            <person name="Jaros S."/>
            <person name="Januszkiewicz K."/>
            <person name="Wedrychowicz H."/>
        </authorList>
    </citation>
    <scope>NUCLEOTIDE SEQUENCE [LARGE SCALE GENOMIC DNA]</scope>
    <source>
        <strain evidence="2 3">GAS242</strain>
    </source>
</reference>
<name>A0A1M5KZD2_9BRAD</name>
<sequence length="502" mass="56303">MGSWLSEREQRLVAGAEAASAATPIPTQIVSNGEYLPPSQSATQKKVEVRINELADFNGKQLGLNRRQFMQTSCGMAAAFLAMNEIYGNVFQVTAAEAHEPEMMLARAQSLAGQFVFDVQTHFVRDDFKHAELLDLASFASQHWNPQMKQEGVSSLARYKFQNYMKEIYYDSDTTMALLSGAPFDDPSWWLLSNEQIAKAREMINDFAGSRRLLAHSVITPKQPGWMDEVDKAIAVYKPDSWKSYTIGDPLAPSKFPWRLDDEQVMYPFYDKAVKAGITTLCIHKGLLPPDYEKSFAGVWEYATAWDIGKAAKDWPQMNFVIYHSALRPFLELPDQAWAEFESTGRIQWATDLAEIPQKFGVTNVYAELGTSFANSAVAHPKFCAALVGTLIKGMGVDHVLWGTDSVWYGSPQWQIEALRRLEIPEDMQKKYGFAPLGGADSAVKQLIFGGNAARMYRINLKAAENIRMPAFSEDRLAALKSKYEFAAKEPSNLRYGYVRAA</sequence>
<dbReference type="Gene3D" id="3.20.20.140">
    <property type="entry name" value="Metal-dependent hydrolases"/>
    <property type="match status" value="1"/>
</dbReference>
<dbReference type="PANTHER" id="PTHR42889:SF1">
    <property type="entry name" value="BLR3681 PROTEIN"/>
    <property type="match status" value="1"/>
</dbReference>
<dbReference type="InterPro" id="IPR006680">
    <property type="entry name" value="Amidohydro-rel"/>
</dbReference>
<evidence type="ECO:0000259" key="1">
    <source>
        <dbReference type="Pfam" id="PF04909"/>
    </source>
</evidence>
<dbReference type="PANTHER" id="PTHR42889">
    <property type="entry name" value="BLR3681 PROTEIN"/>
    <property type="match status" value="1"/>
</dbReference>
<dbReference type="SUPFAM" id="SSF51556">
    <property type="entry name" value="Metallo-dependent hydrolases"/>
    <property type="match status" value="1"/>
</dbReference>
<accession>A0A1M5KZD2</accession>
<organism evidence="2 3">
    <name type="scientific">Bradyrhizobium erythrophlei</name>
    <dbReference type="NCBI Taxonomy" id="1437360"/>
    <lineage>
        <taxon>Bacteria</taxon>
        <taxon>Pseudomonadati</taxon>
        <taxon>Pseudomonadota</taxon>
        <taxon>Alphaproteobacteria</taxon>
        <taxon>Hyphomicrobiales</taxon>
        <taxon>Nitrobacteraceae</taxon>
        <taxon>Bradyrhizobium</taxon>
    </lineage>
</organism>
<dbReference type="Pfam" id="PF04909">
    <property type="entry name" value="Amidohydro_2"/>
    <property type="match status" value="1"/>
</dbReference>
<gene>
    <name evidence="2" type="ORF">SAMN05444169_3162</name>
</gene>
<dbReference type="InterPro" id="IPR032466">
    <property type="entry name" value="Metal_Hydrolase"/>
</dbReference>